<keyword evidence="2" id="KW-0812">Transmembrane</keyword>
<feature type="transmembrane region" description="Helical" evidence="2">
    <location>
        <begin position="21"/>
        <end position="41"/>
    </location>
</feature>
<name>A0A9D8PN43_9DELT</name>
<dbReference type="EMBL" id="JAFGIX010000003">
    <property type="protein sequence ID" value="MBN1571697.1"/>
    <property type="molecule type" value="Genomic_DNA"/>
</dbReference>
<keyword evidence="2" id="KW-0472">Membrane</keyword>
<proteinExistence type="predicted"/>
<dbReference type="Proteomes" id="UP000809273">
    <property type="component" value="Unassembled WGS sequence"/>
</dbReference>
<gene>
    <name evidence="3" type="ORF">JW984_00700</name>
</gene>
<evidence type="ECO:0000313" key="3">
    <source>
        <dbReference type="EMBL" id="MBN1571697.1"/>
    </source>
</evidence>
<sequence>MILPQRTHIPPKERLLNTKRRLAVTAIVLIITAHFIGATTGEESRTEKDSRFSDPLNISSFLPPEGWVKWDFYGKVLFSPFGDKDTRIAYLVEEKDNTEGKGGNSDKGPESEGGGGQFKGRDVKKGDEDADPDNKIITLRDEKLSEYKRTFSTSNYSMIEIKPVELRGYPGVTVIALGTESNKLFGGKKIWIVEYYTPTYTVSLTFFGTEDKFKEYKKGVEASFHSLIIY</sequence>
<reference evidence="3" key="1">
    <citation type="journal article" date="2021" name="Environ. Microbiol.">
        <title>Genomic characterization of three novel Desulfobacterota classes expand the metabolic and phylogenetic diversity of the phylum.</title>
        <authorList>
            <person name="Murphy C.L."/>
            <person name="Biggerstaff J."/>
            <person name="Eichhorn A."/>
            <person name="Ewing E."/>
            <person name="Shahan R."/>
            <person name="Soriano D."/>
            <person name="Stewart S."/>
            <person name="VanMol K."/>
            <person name="Walker R."/>
            <person name="Walters P."/>
            <person name="Elshahed M.S."/>
            <person name="Youssef N.H."/>
        </authorList>
    </citation>
    <scope>NUCLEOTIDE SEQUENCE</scope>
    <source>
        <strain evidence="3">Zod_Metabat.24</strain>
    </source>
</reference>
<feature type="region of interest" description="Disordered" evidence="1">
    <location>
        <begin position="95"/>
        <end position="133"/>
    </location>
</feature>
<evidence type="ECO:0000313" key="4">
    <source>
        <dbReference type="Proteomes" id="UP000809273"/>
    </source>
</evidence>
<comment type="caution">
    <text evidence="3">The sequence shown here is derived from an EMBL/GenBank/DDBJ whole genome shotgun (WGS) entry which is preliminary data.</text>
</comment>
<reference evidence="3" key="2">
    <citation type="submission" date="2021-01" db="EMBL/GenBank/DDBJ databases">
        <authorList>
            <person name="Hahn C.R."/>
            <person name="Youssef N.H."/>
            <person name="Elshahed M."/>
        </authorList>
    </citation>
    <scope>NUCLEOTIDE SEQUENCE</scope>
    <source>
        <strain evidence="3">Zod_Metabat.24</strain>
    </source>
</reference>
<evidence type="ECO:0000256" key="2">
    <source>
        <dbReference type="SAM" id="Phobius"/>
    </source>
</evidence>
<keyword evidence="2" id="KW-1133">Transmembrane helix</keyword>
<organism evidence="3 4">
    <name type="scientific">Candidatus Zymogenus saltonus</name>
    <dbReference type="NCBI Taxonomy" id="2844893"/>
    <lineage>
        <taxon>Bacteria</taxon>
        <taxon>Deltaproteobacteria</taxon>
        <taxon>Candidatus Zymogenia</taxon>
        <taxon>Candidatus Zymogeniales</taxon>
        <taxon>Candidatus Zymogenaceae</taxon>
        <taxon>Candidatus Zymogenus</taxon>
    </lineage>
</organism>
<protein>
    <submittedName>
        <fullName evidence="3">Uncharacterized protein</fullName>
    </submittedName>
</protein>
<evidence type="ECO:0000256" key="1">
    <source>
        <dbReference type="SAM" id="MobiDB-lite"/>
    </source>
</evidence>
<feature type="compositionally biased region" description="Gly residues" evidence="1">
    <location>
        <begin position="100"/>
        <end position="118"/>
    </location>
</feature>
<accession>A0A9D8PN43</accession>
<feature type="compositionally biased region" description="Basic and acidic residues" evidence="1">
    <location>
        <begin position="119"/>
        <end position="133"/>
    </location>
</feature>
<dbReference type="AlphaFoldDB" id="A0A9D8PN43"/>